<dbReference type="PROSITE" id="PS00211">
    <property type="entry name" value="ABC_TRANSPORTER_1"/>
    <property type="match status" value="1"/>
</dbReference>
<keyword evidence="2" id="KW-0547">Nucleotide-binding</keyword>
<gene>
    <name evidence="5" type="ORF">QT711_15720</name>
</gene>
<dbReference type="InterPro" id="IPR050763">
    <property type="entry name" value="ABC_transporter_ATP-binding"/>
</dbReference>
<keyword evidence="1" id="KW-0813">Transport</keyword>
<dbReference type="Proteomes" id="UP001282284">
    <property type="component" value="Unassembled WGS sequence"/>
</dbReference>
<dbReference type="SMART" id="SM00382">
    <property type="entry name" value="AAA"/>
    <property type="match status" value="1"/>
</dbReference>
<comment type="caution">
    <text evidence="5">The sequence shown here is derived from an EMBL/GenBank/DDBJ whole genome shotgun (WGS) entry which is preliminary data.</text>
</comment>
<dbReference type="SUPFAM" id="SSF52540">
    <property type="entry name" value="P-loop containing nucleoside triphosphate hydrolases"/>
    <property type="match status" value="1"/>
</dbReference>
<dbReference type="InterPro" id="IPR027417">
    <property type="entry name" value="P-loop_NTPase"/>
</dbReference>
<evidence type="ECO:0000313" key="5">
    <source>
        <dbReference type="EMBL" id="MDW0114646.1"/>
    </source>
</evidence>
<accession>A0ABU4GCC8</accession>
<dbReference type="PROSITE" id="PS50893">
    <property type="entry name" value="ABC_TRANSPORTER_2"/>
    <property type="match status" value="1"/>
</dbReference>
<dbReference type="Gene3D" id="3.40.50.300">
    <property type="entry name" value="P-loop containing nucleotide triphosphate hydrolases"/>
    <property type="match status" value="1"/>
</dbReference>
<evidence type="ECO:0000256" key="3">
    <source>
        <dbReference type="ARBA" id="ARBA00022840"/>
    </source>
</evidence>
<feature type="domain" description="ABC transporter" evidence="4">
    <location>
        <begin position="5"/>
        <end position="229"/>
    </location>
</feature>
<protein>
    <submittedName>
        <fullName evidence="5">ABC transporter ATP-binding protein</fullName>
    </submittedName>
</protein>
<dbReference type="PANTHER" id="PTHR42711:SF17">
    <property type="entry name" value="ABC TRANSPORTER ATP-BINDING PROTEIN"/>
    <property type="match status" value="1"/>
</dbReference>
<dbReference type="InterPro" id="IPR003593">
    <property type="entry name" value="AAA+_ATPase"/>
</dbReference>
<evidence type="ECO:0000313" key="6">
    <source>
        <dbReference type="Proteomes" id="UP001282284"/>
    </source>
</evidence>
<dbReference type="RefSeq" id="WP_317945833.1">
    <property type="nucleotide sequence ID" value="NZ_JAUBDI010000019.1"/>
</dbReference>
<evidence type="ECO:0000259" key="4">
    <source>
        <dbReference type="PROSITE" id="PS50893"/>
    </source>
</evidence>
<reference evidence="5 6" key="1">
    <citation type="submission" date="2023-06" db="EMBL/GenBank/DDBJ databases">
        <title>Sporosarcina sp. nov., isolated from Korean traditional fermented seafood 'Jeotgal'.</title>
        <authorList>
            <person name="Yang A.I."/>
            <person name="Shin N.-R."/>
        </authorList>
    </citation>
    <scope>NUCLEOTIDE SEQUENCE [LARGE SCALE GENOMIC DNA]</scope>
    <source>
        <strain evidence="5 6">KCTC13119</strain>
    </source>
</reference>
<keyword evidence="6" id="KW-1185">Reference proteome</keyword>
<dbReference type="InterPro" id="IPR003439">
    <property type="entry name" value="ABC_transporter-like_ATP-bd"/>
</dbReference>
<evidence type="ECO:0000256" key="2">
    <source>
        <dbReference type="ARBA" id="ARBA00022741"/>
    </source>
</evidence>
<name>A0ABU4GCC8_9BACL</name>
<dbReference type="GO" id="GO:0005524">
    <property type="term" value="F:ATP binding"/>
    <property type="evidence" value="ECO:0007669"/>
    <property type="project" value="UniProtKB-KW"/>
</dbReference>
<dbReference type="InterPro" id="IPR017871">
    <property type="entry name" value="ABC_transporter-like_CS"/>
</dbReference>
<sequence length="304" mass="34035">MESIVEVSKLTKNFKDVKAVDNVSFSIKRGGIVAFLGPNGAGKSTTILMLLGLLNPTYGNVKLFNEDPKIRLVRERIGVMMQHVSLMDAVKVRELLALFKSYYSNSLSMEQLINITGLSGSEVNKRTEKLSGGQRQRVGFALALVGNPDLLFFDEPTVGMDSTSRKMFWDKVRELAKEGKTIIFSTHYLQEADDVATRILLFKNGKIAADGSPESIKRNMLKQTVSFKVNGPFMYREKFLKMTEVIELFEKKGRVTIVTENSDVILSKLFTDNISVSDISVDRGSLEDAFVQLTTEEDAHEHVH</sequence>
<keyword evidence="3 5" id="KW-0067">ATP-binding</keyword>
<proteinExistence type="predicted"/>
<organism evidence="5 6">
    <name type="scientific">Sporosarcina saromensis</name>
    <dbReference type="NCBI Taxonomy" id="359365"/>
    <lineage>
        <taxon>Bacteria</taxon>
        <taxon>Bacillati</taxon>
        <taxon>Bacillota</taxon>
        <taxon>Bacilli</taxon>
        <taxon>Bacillales</taxon>
        <taxon>Caryophanaceae</taxon>
        <taxon>Sporosarcina</taxon>
    </lineage>
</organism>
<dbReference type="Pfam" id="PF00005">
    <property type="entry name" value="ABC_tran"/>
    <property type="match status" value="1"/>
</dbReference>
<evidence type="ECO:0000256" key="1">
    <source>
        <dbReference type="ARBA" id="ARBA00022448"/>
    </source>
</evidence>
<dbReference type="PANTHER" id="PTHR42711">
    <property type="entry name" value="ABC TRANSPORTER ATP-BINDING PROTEIN"/>
    <property type="match status" value="1"/>
</dbReference>
<dbReference type="CDD" id="cd03230">
    <property type="entry name" value="ABC_DR_subfamily_A"/>
    <property type="match status" value="1"/>
</dbReference>
<dbReference type="EMBL" id="JAUBDI010000019">
    <property type="protein sequence ID" value="MDW0114646.1"/>
    <property type="molecule type" value="Genomic_DNA"/>
</dbReference>